<feature type="compositionally biased region" description="Polar residues" evidence="1">
    <location>
        <begin position="332"/>
        <end position="343"/>
    </location>
</feature>
<comment type="caution">
    <text evidence="3">The sequence shown here is derived from an EMBL/GenBank/DDBJ whole genome shotgun (WGS) entry which is preliminary data.</text>
</comment>
<feature type="compositionally biased region" description="Basic and acidic residues" evidence="1">
    <location>
        <begin position="377"/>
        <end position="404"/>
    </location>
</feature>
<evidence type="ECO:0000256" key="1">
    <source>
        <dbReference type="SAM" id="MobiDB-lite"/>
    </source>
</evidence>
<protein>
    <submittedName>
        <fullName evidence="3">F-box domain</fullName>
    </submittedName>
</protein>
<feature type="compositionally biased region" description="Acidic residues" evidence="1">
    <location>
        <begin position="948"/>
        <end position="962"/>
    </location>
</feature>
<dbReference type="Proteomes" id="UP000749293">
    <property type="component" value="Unassembled WGS sequence"/>
</dbReference>
<evidence type="ECO:0000313" key="3">
    <source>
        <dbReference type="EMBL" id="KAF4126469.1"/>
    </source>
</evidence>
<dbReference type="CDD" id="cd09917">
    <property type="entry name" value="F-box_SF"/>
    <property type="match status" value="1"/>
</dbReference>
<evidence type="ECO:0000259" key="2">
    <source>
        <dbReference type="PROSITE" id="PS50181"/>
    </source>
</evidence>
<gene>
    <name evidence="3" type="ORF">GMORB2_0205</name>
</gene>
<sequence>MAAVAARNEASTPTRGPLTFLDLPLETQREIISHCSQNDLICVALVSSHFRELASARIYRDFHIVFTDDDDESFDSPIDGLASGLDTLTTSEYNYAKHLRDISLDTLTAGRKGENSYRPYLYSNSCGKFLNTLLLLALKRATSLEAFRWNIRVELTRQVYRELHRMPSLKRLQIRMQAGESYYVPPPPLPTAHALPVDNPLEAPPWGHPIPPLPTIPSTVPLPLTDGPSPLTGGPTVASSQPKSLPRSRTSKHSSHVKEPPTFSGFRNLKSLSVLDIDELGIVPELKDCIANSSASLTELELSLSVHLASKSRRPAPEPDIDDFDVDDDLQLTPSHSMANDTSGPVKAFHANEERKVHEALLGRLFGVEFPSNSLPKVDEKTADEPSPKEDASENEGAKENNDPHQEFVTSLRSVSEQLMTVVHGTYTRSDSHQEILEMIEKAARKYVSLTTTNQQGNGDSSKSNQDADTDGRSANERPQPSQELDQNASTAAETPSPTNNIKGKGSDENEKALEEIDMEHPEDPEDGNNDFLDGTKADVGSSQASSGPDGAVTLATESGDSMPPVEISMLPVQEACGEEARLMKEAQCLQSNIDGLKCRMLVLRSKGVPDQVADIDALEGKIKVLDSMILDLNSQLRKLRDLRNPDGSASTADGKGRQKQSAFDYLRQTRGFPLETLSIHLIPVKASVLSRAIDLSCLKSLTLLNVGNQAPIWTLLTKENKTQPLALRSVFTDNVSDSLLLFLSQLEELHELFMLERSSKSKPESTAPRTTNTIDQIRRTVLNKHMGHLKRLMIRNESSTSNWDVNEKAMVHICTHGKELEELAVGLNIQAVHAFMQYISGAAKLRALHILRFRNNDTCVWVRREIRRFIVDNLSHHPESKLEWIATQDERVDRVVRASPVDEKLQRESTEKQILRNNKAALETASLGSFIPHSSTYPMLPSIPLESDSDSDSDNDSDDGSDGPRLRFKTVGPMRFYDVWGIKIFEKEIRSGCL</sequence>
<dbReference type="SUPFAM" id="SSF81383">
    <property type="entry name" value="F-box domain"/>
    <property type="match status" value="1"/>
</dbReference>
<dbReference type="AlphaFoldDB" id="A0A9P5D9F4"/>
<evidence type="ECO:0000313" key="4">
    <source>
        <dbReference type="Proteomes" id="UP000749293"/>
    </source>
</evidence>
<feature type="region of interest" description="Disordered" evidence="1">
    <location>
        <begin position="310"/>
        <end position="345"/>
    </location>
</feature>
<dbReference type="RefSeq" id="XP_035325121.1">
    <property type="nucleotide sequence ID" value="XM_035462191.1"/>
</dbReference>
<dbReference type="InterPro" id="IPR001810">
    <property type="entry name" value="F-box_dom"/>
</dbReference>
<dbReference type="GeneID" id="55966435"/>
<name>A0A9P5D9F4_9HYPO</name>
<dbReference type="InterPro" id="IPR036047">
    <property type="entry name" value="F-box-like_dom_sf"/>
</dbReference>
<feature type="region of interest" description="Disordered" evidence="1">
    <location>
        <begin position="942"/>
        <end position="967"/>
    </location>
</feature>
<feature type="compositionally biased region" description="Acidic residues" evidence="1">
    <location>
        <begin position="319"/>
        <end position="330"/>
    </location>
</feature>
<feature type="domain" description="F-box" evidence="2">
    <location>
        <begin position="17"/>
        <end position="62"/>
    </location>
</feature>
<keyword evidence="4" id="KW-1185">Reference proteome</keyword>
<proteinExistence type="predicted"/>
<dbReference type="EMBL" id="JAANYQ010000001">
    <property type="protein sequence ID" value="KAF4126469.1"/>
    <property type="molecule type" value="Genomic_DNA"/>
</dbReference>
<feature type="compositionally biased region" description="Polar residues" evidence="1">
    <location>
        <begin position="452"/>
        <end position="467"/>
    </location>
</feature>
<feature type="region of interest" description="Disordered" evidence="1">
    <location>
        <begin position="452"/>
        <end position="508"/>
    </location>
</feature>
<feature type="region of interest" description="Disordered" evidence="1">
    <location>
        <begin position="520"/>
        <end position="551"/>
    </location>
</feature>
<feature type="compositionally biased region" description="Polar residues" evidence="1">
    <location>
        <begin position="477"/>
        <end position="502"/>
    </location>
</feature>
<feature type="region of interest" description="Disordered" evidence="1">
    <location>
        <begin position="373"/>
        <end position="404"/>
    </location>
</feature>
<dbReference type="PROSITE" id="PS50181">
    <property type="entry name" value="FBOX"/>
    <property type="match status" value="1"/>
</dbReference>
<organism evidence="3 4">
    <name type="scientific">Geosmithia morbida</name>
    <dbReference type="NCBI Taxonomy" id="1094350"/>
    <lineage>
        <taxon>Eukaryota</taxon>
        <taxon>Fungi</taxon>
        <taxon>Dikarya</taxon>
        <taxon>Ascomycota</taxon>
        <taxon>Pezizomycotina</taxon>
        <taxon>Sordariomycetes</taxon>
        <taxon>Hypocreomycetidae</taxon>
        <taxon>Hypocreales</taxon>
        <taxon>Bionectriaceae</taxon>
        <taxon>Geosmithia</taxon>
    </lineage>
</organism>
<dbReference type="OrthoDB" id="4200124at2759"/>
<accession>A0A9P5D9F4</accession>
<feature type="region of interest" description="Disordered" evidence="1">
    <location>
        <begin position="217"/>
        <end position="263"/>
    </location>
</feature>
<reference evidence="3" key="1">
    <citation type="submission" date="2020-03" db="EMBL/GenBank/DDBJ databases">
        <title>Site-based positive gene gene selection in Geosmithia morbida across the United States reveals a broad range of putative effectors and factors for local host and environmental adapation.</title>
        <authorList>
            <person name="Onufrak A."/>
            <person name="Murdoch R.W."/>
            <person name="Gazis R."/>
            <person name="Huff M."/>
            <person name="Staton M."/>
            <person name="Klingeman W."/>
            <person name="Hadziabdic D."/>
        </authorList>
    </citation>
    <scope>NUCLEOTIDE SEQUENCE</scope>
    <source>
        <strain evidence="3">1262</strain>
    </source>
</reference>
<dbReference type="Pfam" id="PF00646">
    <property type="entry name" value="F-box"/>
    <property type="match status" value="1"/>
</dbReference>